<protein>
    <submittedName>
        <fullName evidence="2">Secretion protein F</fullName>
    </submittedName>
</protein>
<dbReference type="RefSeq" id="WP_277830401.1">
    <property type="nucleotide sequence ID" value="NZ_JAAIVF010000001.1"/>
</dbReference>
<evidence type="ECO:0000313" key="2">
    <source>
        <dbReference type="EMBL" id="MDG3017072.1"/>
    </source>
</evidence>
<keyword evidence="1" id="KW-0812">Transmembrane</keyword>
<feature type="transmembrane region" description="Helical" evidence="1">
    <location>
        <begin position="211"/>
        <end position="233"/>
    </location>
</feature>
<keyword evidence="1" id="KW-1133">Transmembrane helix</keyword>
<organism evidence="2 3">
    <name type="scientific">Speluncibacter jeojiensis</name>
    <dbReference type="NCBI Taxonomy" id="2710754"/>
    <lineage>
        <taxon>Bacteria</taxon>
        <taxon>Bacillati</taxon>
        <taxon>Actinomycetota</taxon>
        <taxon>Actinomycetes</taxon>
        <taxon>Mycobacteriales</taxon>
        <taxon>Speluncibacteraceae</taxon>
        <taxon>Speluncibacter</taxon>
    </lineage>
</organism>
<gene>
    <name evidence="2" type="ORF">NVS88_21180</name>
</gene>
<feature type="transmembrane region" description="Helical" evidence="1">
    <location>
        <begin position="245"/>
        <end position="268"/>
    </location>
</feature>
<dbReference type="PANTHER" id="PTHR35007:SF4">
    <property type="entry name" value="CONSERVED TRANSMEMBRANE PROTEIN-RELATED"/>
    <property type="match status" value="1"/>
</dbReference>
<evidence type="ECO:0000313" key="3">
    <source>
        <dbReference type="Proteomes" id="UP001152755"/>
    </source>
</evidence>
<dbReference type="AlphaFoldDB" id="A0A9X4M582"/>
<evidence type="ECO:0000256" key="1">
    <source>
        <dbReference type="SAM" id="Phobius"/>
    </source>
</evidence>
<dbReference type="PANTHER" id="PTHR35007">
    <property type="entry name" value="INTEGRAL MEMBRANE PROTEIN-RELATED"/>
    <property type="match status" value="1"/>
</dbReference>
<accession>A0A9X4M582</accession>
<dbReference type="Proteomes" id="UP001152755">
    <property type="component" value="Unassembled WGS sequence"/>
</dbReference>
<reference evidence="2" key="1">
    <citation type="submission" date="2022-08" db="EMBL/GenBank/DDBJ databases">
        <title>Genome analysis of Corynebacteriales strain.</title>
        <authorList>
            <person name="Lee S.D."/>
        </authorList>
    </citation>
    <scope>NUCLEOTIDE SEQUENCE</scope>
    <source>
        <strain evidence="2">D3-21</strain>
    </source>
</reference>
<comment type="caution">
    <text evidence="2">The sequence shown here is derived from an EMBL/GenBank/DDBJ whole genome shotgun (WGS) entry which is preliminary data.</text>
</comment>
<dbReference type="EMBL" id="JANRHA010000023">
    <property type="protein sequence ID" value="MDG3017072.1"/>
    <property type="molecule type" value="Genomic_DNA"/>
</dbReference>
<keyword evidence="3" id="KW-1185">Reference proteome</keyword>
<sequence>MSATAVTLLAAAVLTAPAGAPARRLRALRGAEAGAGFEGAVRNPALRAGAVAAVSAAAWFVAGWAGPVTAAVGLATARRRRRAAARDRGESDCQRALIGALEVMVGELRIGAHPGAACAAAAAESRGAVARVFREAAARSALGGGVADGLRSARLADDAPAELGAAEGGPLQRVADAWDMAERHGVAMAELLDAVRRDLSGRHGFRSRVRAGLAGARATSTVLALLPLLGVGLGELMGAHPLGVLLGGGWGGALLVVGTVLVCAGLLWSDRIAAKVVR</sequence>
<feature type="transmembrane region" description="Helical" evidence="1">
    <location>
        <begin position="46"/>
        <end position="76"/>
    </location>
</feature>
<keyword evidence="1" id="KW-0472">Membrane</keyword>
<proteinExistence type="predicted"/>
<name>A0A9X4M582_9ACTN</name>